<dbReference type="AlphaFoldDB" id="A0A2T0T0X3"/>
<dbReference type="GO" id="GO:0043171">
    <property type="term" value="P:peptide catabolic process"/>
    <property type="evidence" value="ECO:0007669"/>
    <property type="project" value="TreeGrafter"/>
</dbReference>
<dbReference type="Pfam" id="PF17900">
    <property type="entry name" value="Peptidase_M1_N"/>
    <property type="match status" value="1"/>
</dbReference>
<dbReference type="Pfam" id="PF01433">
    <property type="entry name" value="Peptidase_M1"/>
    <property type="match status" value="1"/>
</dbReference>
<dbReference type="SUPFAM" id="SSF55486">
    <property type="entry name" value="Metalloproteases ('zincins'), catalytic domain"/>
    <property type="match status" value="1"/>
</dbReference>
<dbReference type="InterPro" id="IPR050344">
    <property type="entry name" value="Peptidase_M1_aminopeptidases"/>
</dbReference>
<keyword evidence="16" id="KW-1185">Reference proteome</keyword>
<organism evidence="15 16">
    <name type="scientific">Spirosoma oryzae</name>
    <dbReference type="NCBI Taxonomy" id="1469603"/>
    <lineage>
        <taxon>Bacteria</taxon>
        <taxon>Pseudomonadati</taxon>
        <taxon>Bacteroidota</taxon>
        <taxon>Cytophagia</taxon>
        <taxon>Cytophagales</taxon>
        <taxon>Cytophagaceae</taxon>
        <taxon>Spirosoma</taxon>
    </lineage>
</organism>
<dbReference type="Gene3D" id="2.60.40.1730">
    <property type="entry name" value="tricorn interacting facor f3 domain"/>
    <property type="match status" value="1"/>
</dbReference>
<comment type="similarity">
    <text evidence="3">Belongs to the peptidase M1 family.</text>
</comment>
<evidence type="ECO:0000256" key="12">
    <source>
        <dbReference type="SAM" id="SignalP"/>
    </source>
</evidence>
<dbReference type="Proteomes" id="UP000238375">
    <property type="component" value="Unassembled WGS sequence"/>
</dbReference>
<protein>
    <recommendedName>
        <fullName evidence="5">Aminopeptidase N</fullName>
        <ecNumber evidence="4">3.4.11.2</ecNumber>
    </recommendedName>
</protein>
<comment type="catalytic activity">
    <reaction evidence="1">
        <text>Release of an N-terminal amino acid, Xaa-|-Yaa- from a peptide, amide or arylamide. Xaa is preferably Ala, but may be most amino acids including Pro (slow action). When a terminal hydrophobic residue is followed by a prolyl residue, the two may be released as an intact Xaa-Pro dipeptide.</text>
        <dbReference type="EC" id="3.4.11.2"/>
    </reaction>
</comment>
<keyword evidence="11" id="KW-0482">Metalloprotease</keyword>
<dbReference type="RefSeq" id="WP_245882307.1">
    <property type="nucleotide sequence ID" value="NZ_PVTE01000008.1"/>
</dbReference>
<feature type="domain" description="Aminopeptidase N-like N-terminal" evidence="14">
    <location>
        <begin position="69"/>
        <end position="252"/>
    </location>
</feature>
<evidence type="ECO:0000256" key="10">
    <source>
        <dbReference type="ARBA" id="ARBA00022833"/>
    </source>
</evidence>
<sequence length="675" mass="73705">MSLFNRQFDAMRLLTGLFCLFCSVSLAQLNPDSDGGQYCRDGKIHALMRQAAAPKARVAYPGDDNIDVNYYGLDLNITYSPRYLRGAVTVKLKCTAARLSSFFLDLTSATTTTGQGLRVDSVKAGGQKLAYQFTQNRLTITPAQPLTNSQLYAVTVYYQGIPNGQTQGSFVFGTHERTNDPVIWSLSEPYGTPDWFPCKDTPADKADSSDVRITAPSVFVSVSNGTLASTTVNNNGTTTYYWRSRHPIAHYLISIAMSNYTRYDTPFTSNGQTMPVTHYIYPEILSSVKANLDLTPRMLQLFSSQFGPYPFSQEKYGHAQFGRGNGGMEHQTISSMEAGAFTPAVIAHELAHQWFGDKITCRNWQNIWLNEGFASYAEALYAESVGGRSSYATTMSSFLTSARTARGSIYVQDISNFANIFDGARSYAKGATVLHMLRGIVGDDTFFRILRTYTNTLSLAYQTAVTEDFQAIAEQVSGQKLDYFFKQWIYGEGYPTYRYLITGTPTAKTVTVQLTQRNAVASNPSSFTMPIQLKVQSSAGDTTVTVTNNAFSQTFTLPAKGTVTGIVIDPNNWILKATEAGNVVTAVAEPAAGSLTVFPNPASDQVSFRFSTTMPGTLSVSLTSLTGQVSAHLTEPILPPGDHTRQLSLKGLAAGSYILTVATASGQERQVVLVH</sequence>
<accession>A0A2T0T0X3</accession>
<comment type="caution">
    <text evidence="15">The sequence shown here is derived from an EMBL/GenBank/DDBJ whole genome shotgun (WGS) entry which is preliminary data.</text>
</comment>
<feature type="domain" description="Peptidase M1 membrane alanine aminopeptidase" evidence="13">
    <location>
        <begin position="334"/>
        <end position="488"/>
    </location>
</feature>
<keyword evidence="7" id="KW-0645">Protease</keyword>
<dbReference type="InterPro" id="IPR014782">
    <property type="entry name" value="Peptidase_M1_dom"/>
</dbReference>
<evidence type="ECO:0000256" key="7">
    <source>
        <dbReference type="ARBA" id="ARBA00022670"/>
    </source>
</evidence>
<dbReference type="PANTHER" id="PTHR11533">
    <property type="entry name" value="PROTEASE M1 ZINC METALLOPROTEASE"/>
    <property type="match status" value="1"/>
</dbReference>
<keyword evidence="6" id="KW-0031">Aminopeptidase</keyword>
<dbReference type="GO" id="GO:0005615">
    <property type="term" value="C:extracellular space"/>
    <property type="evidence" value="ECO:0007669"/>
    <property type="project" value="TreeGrafter"/>
</dbReference>
<keyword evidence="10" id="KW-0862">Zinc</keyword>
<evidence type="ECO:0000256" key="5">
    <source>
        <dbReference type="ARBA" id="ARBA00015611"/>
    </source>
</evidence>
<evidence type="ECO:0000313" key="15">
    <source>
        <dbReference type="EMBL" id="PRY39301.1"/>
    </source>
</evidence>
<evidence type="ECO:0000259" key="13">
    <source>
        <dbReference type="Pfam" id="PF01433"/>
    </source>
</evidence>
<evidence type="ECO:0000256" key="4">
    <source>
        <dbReference type="ARBA" id="ARBA00012564"/>
    </source>
</evidence>
<name>A0A2T0T0X3_9BACT</name>
<dbReference type="EC" id="3.4.11.2" evidence="4"/>
<feature type="chain" id="PRO_5015734338" description="Aminopeptidase N" evidence="12">
    <location>
        <begin position="28"/>
        <end position="675"/>
    </location>
</feature>
<evidence type="ECO:0000256" key="2">
    <source>
        <dbReference type="ARBA" id="ARBA00001947"/>
    </source>
</evidence>
<keyword evidence="9" id="KW-0378">Hydrolase</keyword>
<evidence type="ECO:0000256" key="8">
    <source>
        <dbReference type="ARBA" id="ARBA00022723"/>
    </source>
</evidence>
<dbReference type="Gene3D" id="1.10.390.10">
    <property type="entry name" value="Neutral Protease Domain 2"/>
    <property type="match status" value="1"/>
</dbReference>
<evidence type="ECO:0000256" key="9">
    <source>
        <dbReference type="ARBA" id="ARBA00022801"/>
    </source>
</evidence>
<dbReference type="CDD" id="cd09603">
    <property type="entry name" value="M1_APN_like"/>
    <property type="match status" value="1"/>
</dbReference>
<evidence type="ECO:0000256" key="3">
    <source>
        <dbReference type="ARBA" id="ARBA00010136"/>
    </source>
</evidence>
<comment type="cofactor">
    <cofactor evidence="2">
        <name>Zn(2+)</name>
        <dbReference type="ChEBI" id="CHEBI:29105"/>
    </cofactor>
</comment>
<evidence type="ECO:0000256" key="1">
    <source>
        <dbReference type="ARBA" id="ARBA00000098"/>
    </source>
</evidence>
<proteinExistence type="inferred from homology"/>
<dbReference type="GO" id="GO:0016020">
    <property type="term" value="C:membrane"/>
    <property type="evidence" value="ECO:0007669"/>
    <property type="project" value="TreeGrafter"/>
</dbReference>
<evidence type="ECO:0000256" key="6">
    <source>
        <dbReference type="ARBA" id="ARBA00022438"/>
    </source>
</evidence>
<dbReference type="GO" id="GO:0006508">
    <property type="term" value="P:proteolysis"/>
    <property type="evidence" value="ECO:0007669"/>
    <property type="project" value="UniProtKB-KW"/>
</dbReference>
<gene>
    <name evidence="15" type="ORF">CLV58_108191</name>
</gene>
<evidence type="ECO:0000313" key="16">
    <source>
        <dbReference type="Proteomes" id="UP000238375"/>
    </source>
</evidence>
<keyword evidence="12" id="KW-0732">Signal</keyword>
<evidence type="ECO:0000259" key="14">
    <source>
        <dbReference type="Pfam" id="PF17900"/>
    </source>
</evidence>
<dbReference type="GO" id="GO:0008270">
    <property type="term" value="F:zinc ion binding"/>
    <property type="evidence" value="ECO:0007669"/>
    <property type="project" value="InterPro"/>
</dbReference>
<dbReference type="InterPro" id="IPR045357">
    <property type="entry name" value="Aminopeptidase_N-like_N"/>
</dbReference>
<dbReference type="SUPFAM" id="SSF63737">
    <property type="entry name" value="Leukotriene A4 hydrolase N-terminal domain"/>
    <property type="match status" value="1"/>
</dbReference>
<dbReference type="GO" id="GO:0070006">
    <property type="term" value="F:metalloaminopeptidase activity"/>
    <property type="evidence" value="ECO:0007669"/>
    <property type="project" value="TreeGrafter"/>
</dbReference>
<feature type="signal peptide" evidence="12">
    <location>
        <begin position="1"/>
        <end position="27"/>
    </location>
</feature>
<dbReference type="EMBL" id="PVTE01000008">
    <property type="protein sequence ID" value="PRY39301.1"/>
    <property type="molecule type" value="Genomic_DNA"/>
</dbReference>
<dbReference type="InterPro" id="IPR027268">
    <property type="entry name" value="Peptidase_M4/M1_CTD_sf"/>
</dbReference>
<dbReference type="GO" id="GO:0016285">
    <property type="term" value="F:alanyl aminopeptidase activity"/>
    <property type="evidence" value="ECO:0007669"/>
    <property type="project" value="UniProtKB-EC"/>
</dbReference>
<dbReference type="GO" id="GO:0005737">
    <property type="term" value="C:cytoplasm"/>
    <property type="evidence" value="ECO:0007669"/>
    <property type="project" value="TreeGrafter"/>
</dbReference>
<dbReference type="InterPro" id="IPR001930">
    <property type="entry name" value="Peptidase_M1"/>
</dbReference>
<dbReference type="InterPro" id="IPR042097">
    <property type="entry name" value="Aminopeptidase_N-like_N_sf"/>
</dbReference>
<dbReference type="NCBIfam" id="TIGR04183">
    <property type="entry name" value="Por_Secre_tail"/>
    <property type="match status" value="1"/>
</dbReference>
<dbReference type="PRINTS" id="PR00756">
    <property type="entry name" value="ALADIPTASE"/>
</dbReference>
<dbReference type="GO" id="GO:0042277">
    <property type="term" value="F:peptide binding"/>
    <property type="evidence" value="ECO:0007669"/>
    <property type="project" value="TreeGrafter"/>
</dbReference>
<evidence type="ECO:0000256" key="11">
    <source>
        <dbReference type="ARBA" id="ARBA00023049"/>
    </source>
</evidence>
<reference evidence="15 16" key="1">
    <citation type="submission" date="2018-03" db="EMBL/GenBank/DDBJ databases">
        <title>Genomic Encyclopedia of Archaeal and Bacterial Type Strains, Phase II (KMG-II): from individual species to whole genera.</title>
        <authorList>
            <person name="Goeker M."/>
        </authorList>
    </citation>
    <scope>NUCLEOTIDE SEQUENCE [LARGE SCALE GENOMIC DNA]</scope>
    <source>
        <strain evidence="15 16">DSM 28354</strain>
    </source>
</reference>
<dbReference type="InterPro" id="IPR026444">
    <property type="entry name" value="Secre_tail"/>
</dbReference>
<dbReference type="PANTHER" id="PTHR11533:SF174">
    <property type="entry name" value="PUROMYCIN-SENSITIVE AMINOPEPTIDASE-RELATED"/>
    <property type="match status" value="1"/>
</dbReference>
<keyword evidence="8" id="KW-0479">Metal-binding</keyword>